<feature type="domain" description="OBG-type G" evidence="9">
    <location>
        <begin position="168"/>
        <end position="343"/>
    </location>
</feature>
<comment type="caution">
    <text evidence="11">The sequence shown here is derived from an EMBL/GenBank/DDBJ whole genome shotgun (WGS) entry which is preliminary data.</text>
</comment>
<evidence type="ECO:0000256" key="5">
    <source>
        <dbReference type="ARBA" id="ARBA00022842"/>
    </source>
</evidence>
<dbReference type="PROSITE" id="PS51710">
    <property type="entry name" value="G_OBG"/>
    <property type="match status" value="1"/>
</dbReference>
<feature type="binding site" evidence="7">
    <location>
        <begin position="199"/>
        <end position="203"/>
    </location>
    <ligand>
        <name>GTP</name>
        <dbReference type="ChEBI" id="CHEBI:37565"/>
    </ligand>
</feature>
<evidence type="ECO:0000256" key="6">
    <source>
        <dbReference type="ARBA" id="ARBA00023134"/>
    </source>
</evidence>
<dbReference type="PANTHER" id="PTHR11702:SF31">
    <property type="entry name" value="MITOCHONDRIAL RIBOSOME-ASSOCIATED GTPASE 2"/>
    <property type="match status" value="1"/>
</dbReference>
<dbReference type="PANTHER" id="PTHR11702">
    <property type="entry name" value="DEVELOPMENTALLY REGULATED GTP-BINDING PROTEIN-RELATED"/>
    <property type="match status" value="1"/>
</dbReference>
<comment type="subcellular location">
    <subcellularLocation>
        <location evidence="7">Cytoplasm</location>
    </subcellularLocation>
</comment>
<sequence>MIDYVRLKVKAGKGGSGAVSFAKQGRRSLGPPDGGDGGAGGDVYLAVDKNLTTLLPYRYKKDFKATDGARGAEKHKKGAAGSTLFLSVPAGTKVTDNQGHLFADLTRVGEKVMIVKGGKGGRGNAHIKKSDLRSKISEGYSEKDLWRWHEPGEEGQEIELVLELKLLADVGLIGLPNAGKSTLLSKLTSATPKIASYPFTTLEPNLGVMHHPPSPRLRGAGYGKELVLADIPGLIEGASKGKGLGDLFLRHVERTKLLLHLISAEEENPTLKLTIINNELSSHSKELVDKPQIIILTKIDLLTDDDLKNKISQFKNKKIKVLPISAMSGEGIRTLQDELIRKI</sequence>
<dbReference type="InterPro" id="IPR006073">
    <property type="entry name" value="GTP-bd"/>
</dbReference>
<keyword evidence="3 7" id="KW-0547">Nucleotide-binding</keyword>
<dbReference type="PIRSF" id="PIRSF002401">
    <property type="entry name" value="GTP_bd_Obg/CgtA"/>
    <property type="match status" value="1"/>
</dbReference>
<evidence type="ECO:0000313" key="12">
    <source>
        <dbReference type="Proteomes" id="UP000176631"/>
    </source>
</evidence>
<keyword evidence="4 7" id="KW-0378">Hydrolase</keyword>
<dbReference type="GO" id="GO:0005525">
    <property type="term" value="F:GTP binding"/>
    <property type="evidence" value="ECO:0007669"/>
    <property type="project" value="UniProtKB-UniRule"/>
</dbReference>
<name>A0A1G1W9S1_9BACT</name>
<keyword evidence="5 7" id="KW-0460">Magnesium</keyword>
<dbReference type="PROSITE" id="PS51883">
    <property type="entry name" value="OBG"/>
    <property type="match status" value="1"/>
</dbReference>
<reference evidence="11 12" key="1">
    <citation type="journal article" date="2016" name="Nat. Commun.">
        <title>Thousands of microbial genomes shed light on interconnected biogeochemical processes in an aquifer system.</title>
        <authorList>
            <person name="Anantharaman K."/>
            <person name="Brown C.T."/>
            <person name="Hug L.A."/>
            <person name="Sharon I."/>
            <person name="Castelle C.J."/>
            <person name="Probst A.J."/>
            <person name="Thomas B.C."/>
            <person name="Singh A."/>
            <person name="Wilkins M.J."/>
            <person name="Karaoz U."/>
            <person name="Brodie E.L."/>
            <person name="Williams K.H."/>
            <person name="Hubbard S.S."/>
            <person name="Banfield J.F."/>
        </authorList>
    </citation>
    <scope>NUCLEOTIDE SEQUENCE [LARGE SCALE GENOMIC DNA]</scope>
</reference>
<dbReference type="CDD" id="cd01898">
    <property type="entry name" value="Obg"/>
    <property type="match status" value="1"/>
</dbReference>
<keyword evidence="2 7" id="KW-0963">Cytoplasm</keyword>
<dbReference type="GO" id="GO:0005737">
    <property type="term" value="C:cytoplasm"/>
    <property type="evidence" value="ECO:0007669"/>
    <property type="project" value="UniProtKB-SubCell"/>
</dbReference>
<evidence type="ECO:0000256" key="3">
    <source>
        <dbReference type="ARBA" id="ARBA00022741"/>
    </source>
</evidence>
<keyword evidence="6 7" id="KW-0342">GTP-binding</keyword>
<comment type="cofactor">
    <cofactor evidence="7">
        <name>Mg(2+)</name>
        <dbReference type="ChEBI" id="CHEBI:18420"/>
    </cofactor>
</comment>
<protein>
    <recommendedName>
        <fullName evidence="7">GTPase Obg</fullName>
        <ecNumber evidence="7">3.6.5.-</ecNumber>
    </recommendedName>
    <alternativeName>
        <fullName evidence="7">GTP-binding protein Obg</fullName>
    </alternativeName>
</protein>
<feature type="region of interest" description="Disordered" evidence="8">
    <location>
        <begin position="15"/>
        <end position="36"/>
    </location>
</feature>
<evidence type="ECO:0000259" key="9">
    <source>
        <dbReference type="PROSITE" id="PS51710"/>
    </source>
</evidence>
<dbReference type="NCBIfam" id="NF008956">
    <property type="entry name" value="PRK12299.1"/>
    <property type="match status" value="1"/>
</dbReference>
<accession>A0A1G1W9S1</accession>
<dbReference type="InterPro" id="IPR036726">
    <property type="entry name" value="GTP1_OBG_dom_sf"/>
</dbReference>
<proteinExistence type="inferred from homology"/>
<dbReference type="Proteomes" id="UP000176631">
    <property type="component" value="Unassembled WGS sequence"/>
</dbReference>
<dbReference type="SUPFAM" id="SSF82051">
    <property type="entry name" value="Obg GTP-binding protein N-terminal domain"/>
    <property type="match status" value="1"/>
</dbReference>
<feature type="binding site" evidence="7">
    <location>
        <begin position="297"/>
        <end position="300"/>
    </location>
    <ligand>
        <name>GTP</name>
        <dbReference type="ChEBI" id="CHEBI:37565"/>
    </ligand>
</feature>
<dbReference type="Gene3D" id="2.70.210.12">
    <property type="entry name" value="GTP1/OBG domain"/>
    <property type="match status" value="1"/>
</dbReference>
<dbReference type="InterPro" id="IPR031167">
    <property type="entry name" value="G_OBG"/>
</dbReference>
<dbReference type="STRING" id="1802593.A2172_01700"/>
<comment type="similarity">
    <text evidence="1 7">Belongs to the TRAFAC class OBG-HflX-like GTPase superfamily. OBG GTPase family.</text>
</comment>
<evidence type="ECO:0000256" key="4">
    <source>
        <dbReference type="ARBA" id="ARBA00022801"/>
    </source>
</evidence>
<evidence type="ECO:0000256" key="1">
    <source>
        <dbReference type="ARBA" id="ARBA00007699"/>
    </source>
</evidence>
<dbReference type="InterPro" id="IPR027417">
    <property type="entry name" value="P-loop_NTPase"/>
</dbReference>
<organism evidence="11 12">
    <name type="scientific">Candidatus Woykebacteria bacterium RBG_13_40_15</name>
    <dbReference type="NCBI Taxonomy" id="1802593"/>
    <lineage>
        <taxon>Bacteria</taxon>
        <taxon>Candidatus Woykeibacteriota</taxon>
    </lineage>
</organism>
<gene>
    <name evidence="7" type="primary">obg</name>
    <name evidence="11" type="ORF">A2172_01700</name>
</gene>
<evidence type="ECO:0000256" key="8">
    <source>
        <dbReference type="SAM" id="MobiDB-lite"/>
    </source>
</evidence>
<dbReference type="InterPro" id="IPR006074">
    <property type="entry name" value="GTP1-OBG_CS"/>
</dbReference>
<dbReference type="NCBIfam" id="TIGR02729">
    <property type="entry name" value="Obg_CgtA"/>
    <property type="match status" value="1"/>
</dbReference>
<dbReference type="InterPro" id="IPR014100">
    <property type="entry name" value="GTP-bd_Obg/CgtA"/>
</dbReference>
<dbReference type="EMBL" id="MHCP01000011">
    <property type="protein sequence ID" value="OGY24405.1"/>
    <property type="molecule type" value="Genomic_DNA"/>
</dbReference>
<evidence type="ECO:0000313" key="11">
    <source>
        <dbReference type="EMBL" id="OGY24405.1"/>
    </source>
</evidence>
<keyword evidence="7" id="KW-0479">Metal-binding</keyword>
<dbReference type="EC" id="3.6.5.-" evidence="7"/>
<dbReference type="GO" id="GO:0000287">
    <property type="term" value="F:magnesium ion binding"/>
    <property type="evidence" value="ECO:0007669"/>
    <property type="project" value="InterPro"/>
</dbReference>
<dbReference type="FunFam" id="2.70.210.12:FF:000001">
    <property type="entry name" value="GTPase Obg"/>
    <property type="match status" value="1"/>
</dbReference>
<dbReference type="SUPFAM" id="SSF52540">
    <property type="entry name" value="P-loop containing nucleoside triphosphate hydrolases"/>
    <property type="match status" value="1"/>
</dbReference>
<feature type="binding site" evidence="7">
    <location>
        <position position="181"/>
    </location>
    <ligand>
        <name>Mg(2+)</name>
        <dbReference type="ChEBI" id="CHEBI:18420"/>
    </ligand>
</feature>
<feature type="binding site" evidence="7">
    <location>
        <begin position="174"/>
        <end position="181"/>
    </location>
    <ligand>
        <name>GTP</name>
        <dbReference type="ChEBI" id="CHEBI:37565"/>
    </ligand>
</feature>
<comment type="function">
    <text evidence="7">An essential GTPase which binds GTP, GDP and possibly (p)ppGpp with moderate affinity, with high nucleotide exchange rates and a fairly low GTP hydrolysis rate. Plays a role in control of the cell cycle, stress response, ribosome biogenesis and in those bacteria that undergo differentiation, in morphogenesis control.</text>
</comment>
<evidence type="ECO:0000256" key="7">
    <source>
        <dbReference type="HAMAP-Rule" id="MF_01454"/>
    </source>
</evidence>
<evidence type="ECO:0000256" key="2">
    <source>
        <dbReference type="ARBA" id="ARBA00022490"/>
    </source>
</evidence>
<feature type="binding site" evidence="7">
    <location>
        <begin position="230"/>
        <end position="233"/>
    </location>
    <ligand>
        <name>GTP</name>
        <dbReference type="ChEBI" id="CHEBI:37565"/>
    </ligand>
</feature>
<dbReference type="PRINTS" id="PR00326">
    <property type="entry name" value="GTP1OBG"/>
</dbReference>
<feature type="binding site" evidence="7">
    <location>
        <position position="201"/>
    </location>
    <ligand>
        <name>Mg(2+)</name>
        <dbReference type="ChEBI" id="CHEBI:18420"/>
    </ligand>
</feature>
<comment type="subunit">
    <text evidence="7">Monomer.</text>
</comment>
<dbReference type="Pfam" id="PF01926">
    <property type="entry name" value="MMR_HSR1"/>
    <property type="match status" value="1"/>
</dbReference>
<dbReference type="PROSITE" id="PS00905">
    <property type="entry name" value="GTP1_OBG"/>
    <property type="match status" value="1"/>
</dbReference>
<feature type="domain" description="Obg" evidence="10">
    <location>
        <begin position="1"/>
        <end position="167"/>
    </location>
</feature>
<feature type="binding site" evidence="7">
    <location>
        <begin position="325"/>
        <end position="327"/>
    </location>
    <ligand>
        <name>GTP</name>
        <dbReference type="ChEBI" id="CHEBI:37565"/>
    </ligand>
</feature>
<dbReference type="Pfam" id="PF01018">
    <property type="entry name" value="GTP1_OBG"/>
    <property type="match status" value="1"/>
</dbReference>
<dbReference type="HAMAP" id="MF_01454">
    <property type="entry name" value="GTPase_Obg"/>
    <property type="match status" value="1"/>
</dbReference>
<evidence type="ECO:0000259" key="10">
    <source>
        <dbReference type="PROSITE" id="PS51883"/>
    </source>
</evidence>
<dbReference type="InterPro" id="IPR006169">
    <property type="entry name" value="GTP1_OBG_dom"/>
</dbReference>
<dbReference type="AlphaFoldDB" id="A0A1G1W9S1"/>
<dbReference type="Gene3D" id="3.40.50.300">
    <property type="entry name" value="P-loop containing nucleotide triphosphate hydrolases"/>
    <property type="match status" value="1"/>
</dbReference>
<dbReference type="InterPro" id="IPR045086">
    <property type="entry name" value="OBG_GTPase"/>
</dbReference>
<dbReference type="GO" id="GO:0003924">
    <property type="term" value="F:GTPase activity"/>
    <property type="evidence" value="ECO:0007669"/>
    <property type="project" value="UniProtKB-UniRule"/>
</dbReference>
<dbReference type="GO" id="GO:0042254">
    <property type="term" value="P:ribosome biogenesis"/>
    <property type="evidence" value="ECO:0007669"/>
    <property type="project" value="UniProtKB-UniRule"/>
</dbReference>